<dbReference type="EMBL" id="LPWE01000002">
    <property type="protein sequence ID" value="ODR97235.1"/>
    <property type="molecule type" value="Genomic_DNA"/>
</dbReference>
<sequence length="117" mass="13134">MSLWAKAVPQILDALHKLNNELKPAELRLEIMPQERDVSPAISQTEIRLFESGQQTDCRLVLNVNVFGHVRPVALIPHSAQNPAAGFELEDADEDVYLGLLVDFLDKIESWRSSQVS</sequence>
<accession>A0A1E3VUP1</accession>
<name>A0A1E3VUP1_9HYPH</name>
<organism evidence="1 2">
    <name type="scientific">Methyloceanibacter stevinii</name>
    <dbReference type="NCBI Taxonomy" id="1774970"/>
    <lineage>
        <taxon>Bacteria</taxon>
        <taxon>Pseudomonadati</taxon>
        <taxon>Pseudomonadota</taxon>
        <taxon>Alphaproteobacteria</taxon>
        <taxon>Hyphomicrobiales</taxon>
        <taxon>Hyphomicrobiaceae</taxon>
        <taxon>Methyloceanibacter</taxon>
    </lineage>
</organism>
<evidence type="ECO:0000313" key="2">
    <source>
        <dbReference type="Proteomes" id="UP000094172"/>
    </source>
</evidence>
<evidence type="ECO:0000313" key="1">
    <source>
        <dbReference type="EMBL" id="ODR97235.1"/>
    </source>
</evidence>
<proteinExistence type="predicted"/>
<comment type="caution">
    <text evidence="1">The sequence shown here is derived from an EMBL/GenBank/DDBJ whole genome shotgun (WGS) entry which is preliminary data.</text>
</comment>
<protein>
    <submittedName>
        <fullName evidence="1">Uncharacterized protein</fullName>
    </submittedName>
</protein>
<reference evidence="1 2" key="1">
    <citation type="journal article" date="2016" name="Environ. Microbiol.">
        <title>New Methyloceanibacter diversity from North Sea sediments includes methanotroph containing solely the soluble methane monooxygenase.</title>
        <authorList>
            <person name="Vekeman B."/>
            <person name="Kerckhof F.M."/>
            <person name="Cremers G."/>
            <person name="de Vos P."/>
            <person name="Vandamme P."/>
            <person name="Boon N."/>
            <person name="Op den Camp H.J."/>
            <person name="Heylen K."/>
        </authorList>
    </citation>
    <scope>NUCLEOTIDE SEQUENCE [LARGE SCALE GENOMIC DNA]</scope>
    <source>
        <strain evidence="1 2">R-67176</strain>
    </source>
</reference>
<gene>
    <name evidence="1" type="ORF">AUC70_13365</name>
</gene>
<dbReference type="RefSeq" id="WP_069443233.1">
    <property type="nucleotide sequence ID" value="NZ_LPWE01000002.1"/>
</dbReference>
<dbReference type="AlphaFoldDB" id="A0A1E3VUP1"/>
<keyword evidence="2" id="KW-1185">Reference proteome</keyword>
<dbReference type="Proteomes" id="UP000094172">
    <property type="component" value="Unassembled WGS sequence"/>
</dbReference>